<evidence type="ECO:0000256" key="7">
    <source>
        <dbReference type="ARBA" id="ARBA00022697"/>
    </source>
</evidence>
<evidence type="ECO:0000313" key="14">
    <source>
        <dbReference type="EMBL" id="MEM5947158.1"/>
    </source>
</evidence>
<gene>
    <name evidence="14" type="primary">thrC</name>
    <name evidence="14" type="ORF">WKV44_01220</name>
</gene>
<feature type="domain" description="Tryptophan synthase beta chain-like PALP" evidence="12">
    <location>
        <begin position="88"/>
        <end position="369"/>
    </location>
</feature>
<keyword evidence="15" id="KW-1185">Reference proteome</keyword>
<sequence length="433" mass="48068">MQFCSTRDIRHIVSYEEAIFRGLAPDGGLYHPVKHPDLQELFASLNPGMDFTAIAGKLITALFPDYFDKDKAKEIAEKAFPFSPELVHLDNKLYLLELFHGPSCAFKDFGASFLATCMEEFLKQEHRKAVILTATSGDTGSAVAQAFYKKENIDVVILYPSGRVSPLQEKQLTTLGANIHALEVKGSFDDCQRMVKEAFMDTELRSTFNLTSANSINLGRLIPQSFYYVYAYAQLKDTDKAPVFCVPSGNFGNLTAGVYASIWGMPTSGFIAATNANDVVPQYLAGGEYKPRPSLHTLSNAMDVGNPSNFERLKALFGSREKMAEHITGCSISDKETLETISRYHKKKQTFLDPHTAVGVLASERYMQKNPAHNIISLSTAHPGKFLEVVKQATGEFPPLPDRLKEALNKQKQATLIDNSLDSLSDFLRKKIK</sequence>
<dbReference type="InterPro" id="IPR036052">
    <property type="entry name" value="TrpB-like_PALP_sf"/>
</dbReference>
<evidence type="ECO:0000256" key="6">
    <source>
        <dbReference type="ARBA" id="ARBA00022605"/>
    </source>
</evidence>
<evidence type="ECO:0000256" key="1">
    <source>
        <dbReference type="ARBA" id="ARBA00001933"/>
    </source>
</evidence>
<evidence type="ECO:0000256" key="5">
    <source>
        <dbReference type="ARBA" id="ARBA00018679"/>
    </source>
</evidence>
<evidence type="ECO:0000256" key="8">
    <source>
        <dbReference type="ARBA" id="ARBA00022898"/>
    </source>
</evidence>
<dbReference type="Pfam" id="PF00291">
    <property type="entry name" value="PALP"/>
    <property type="match status" value="1"/>
</dbReference>
<protein>
    <recommendedName>
        <fullName evidence="5 11">Threonine synthase</fullName>
        <ecNumber evidence="4 11">4.2.3.1</ecNumber>
    </recommendedName>
</protein>
<comment type="pathway">
    <text evidence="2">Amino-acid biosynthesis; L-threonine biosynthesis; L-threonine from L-aspartate: step 5/5.</text>
</comment>
<evidence type="ECO:0000256" key="11">
    <source>
        <dbReference type="NCBIfam" id="TIGR00260"/>
    </source>
</evidence>
<dbReference type="InterPro" id="IPR000634">
    <property type="entry name" value="Ser/Thr_deHydtase_PyrdxlP-BS"/>
</dbReference>
<dbReference type="Proteomes" id="UP001466331">
    <property type="component" value="Unassembled WGS sequence"/>
</dbReference>
<dbReference type="Gene3D" id="3.40.50.1100">
    <property type="match status" value="2"/>
</dbReference>
<evidence type="ECO:0000259" key="12">
    <source>
        <dbReference type="Pfam" id="PF00291"/>
    </source>
</evidence>
<dbReference type="PROSITE" id="PS00165">
    <property type="entry name" value="DEHYDRATASE_SER_THR"/>
    <property type="match status" value="1"/>
</dbReference>
<dbReference type="InterPro" id="IPR001926">
    <property type="entry name" value="TrpB-like_PALP"/>
</dbReference>
<comment type="caution">
    <text evidence="14">The sequence shown here is derived from an EMBL/GenBank/DDBJ whole genome shotgun (WGS) entry which is preliminary data.</text>
</comment>
<dbReference type="InterPro" id="IPR004450">
    <property type="entry name" value="Thr_synthase-like"/>
</dbReference>
<dbReference type="InterPro" id="IPR029144">
    <property type="entry name" value="Thr_synth_N"/>
</dbReference>
<name>A0ABU9U913_9SPIR</name>
<evidence type="ECO:0000256" key="4">
    <source>
        <dbReference type="ARBA" id="ARBA00013028"/>
    </source>
</evidence>
<evidence type="ECO:0000259" key="13">
    <source>
        <dbReference type="Pfam" id="PF14821"/>
    </source>
</evidence>
<dbReference type="InterPro" id="IPR051166">
    <property type="entry name" value="Threonine_Synthase"/>
</dbReference>
<dbReference type="Pfam" id="PF14821">
    <property type="entry name" value="Thr_synth_N"/>
    <property type="match status" value="1"/>
</dbReference>
<evidence type="ECO:0000256" key="9">
    <source>
        <dbReference type="ARBA" id="ARBA00023239"/>
    </source>
</evidence>
<dbReference type="SUPFAM" id="SSF53686">
    <property type="entry name" value="Tryptophan synthase beta subunit-like PLP-dependent enzymes"/>
    <property type="match status" value="1"/>
</dbReference>
<keyword evidence="7" id="KW-0791">Threonine biosynthesis</keyword>
<dbReference type="PANTHER" id="PTHR42690">
    <property type="entry name" value="THREONINE SYNTHASE FAMILY MEMBER"/>
    <property type="match status" value="1"/>
</dbReference>
<dbReference type="Gene3D" id="3.90.1380.10">
    <property type="entry name" value="Threonine synthase, N-terminal domain"/>
    <property type="match status" value="1"/>
</dbReference>
<comment type="similarity">
    <text evidence="3">Belongs to the threonine synthase family.</text>
</comment>
<dbReference type="EMBL" id="JBCHKQ010000001">
    <property type="protein sequence ID" value="MEM5947158.1"/>
    <property type="molecule type" value="Genomic_DNA"/>
</dbReference>
<organism evidence="14 15">
    <name type="scientific">Rarispira pelagica</name>
    <dbReference type="NCBI Taxonomy" id="3141764"/>
    <lineage>
        <taxon>Bacteria</taxon>
        <taxon>Pseudomonadati</taxon>
        <taxon>Spirochaetota</taxon>
        <taxon>Spirochaetia</taxon>
        <taxon>Winmispirales</taxon>
        <taxon>Winmispiraceae</taxon>
        <taxon>Rarispira</taxon>
    </lineage>
</organism>
<evidence type="ECO:0000256" key="2">
    <source>
        <dbReference type="ARBA" id="ARBA00004979"/>
    </source>
</evidence>
<evidence type="ECO:0000256" key="10">
    <source>
        <dbReference type="ARBA" id="ARBA00049144"/>
    </source>
</evidence>
<keyword evidence="9 14" id="KW-0456">Lyase</keyword>
<keyword evidence="8" id="KW-0663">Pyridoxal phosphate</keyword>
<dbReference type="PANTHER" id="PTHR42690:SF1">
    <property type="entry name" value="THREONINE SYNTHASE-LIKE 2"/>
    <property type="match status" value="1"/>
</dbReference>
<keyword evidence="6" id="KW-0028">Amino-acid biosynthesis</keyword>
<dbReference type="EC" id="4.2.3.1" evidence="4 11"/>
<proteinExistence type="inferred from homology"/>
<dbReference type="GO" id="GO:0004795">
    <property type="term" value="F:threonine synthase activity"/>
    <property type="evidence" value="ECO:0007669"/>
    <property type="project" value="UniProtKB-EC"/>
</dbReference>
<evidence type="ECO:0000256" key="3">
    <source>
        <dbReference type="ARBA" id="ARBA00005517"/>
    </source>
</evidence>
<comment type="catalytic activity">
    <reaction evidence="10">
        <text>O-phospho-L-homoserine + H2O = L-threonine + phosphate</text>
        <dbReference type="Rhea" id="RHEA:10840"/>
        <dbReference type="ChEBI" id="CHEBI:15377"/>
        <dbReference type="ChEBI" id="CHEBI:43474"/>
        <dbReference type="ChEBI" id="CHEBI:57590"/>
        <dbReference type="ChEBI" id="CHEBI:57926"/>
        <dbReference type="EC" id="4.2.3.1"/>
    </reaction>
</comment>
<reference evidence="14 15" key="1">
    <citation type="submission" date="2024-03" db="EMBL/GenBank/DDBJ databases">
        <title>Ignisphaera cupida sp. nov., a hyperthermophilic hydrolytic archaeon from a hot spring of Kamchatka, and proposal of Ignisphaeraceae fam. nov.</title>
        <authorList>
            <person name="Podosokorskaya O.A."/>
            <person name="Elcheninov A.G."/>
            <person name="Maltseva A.I."/>
            <person name="Zayulina K.S."/>
            <person name="Novikov A."/>
            <person name="Merkel A.Y."/>
        </authorList>
    </citation>
    <scope>NUCLEOTIDE SEQUENCE [LARGE SCALE GENOMIC DNA]</scope>
    <source>
        <strain evidence="14 15">38H-sp</strain>
    </source>
</reference>
<evidence type="ECO:0000313" key="15">
    <source>
        <dbReference type="Proteomes" id="UP001466331"/>
    </source>
</evidence>
<comment type="cofactor">
    <cofactor evidence="1">
        <name>pyridoxal 5'-phosphate</name>
        <dbReference type="ChEBI" id="CHEBI:597326"/>
    </cofactor>
</comment>
<dbReference type="InterPro" id="IPR037158">
    <property type="entry name" value="Thr_synth_N_sf"/>
</dbReference>
<accession>A0ABU9U913</accession>
<dbReference type="RefSeq" id="WP_420068609.1">
    <property type="nucleotide sequence ID" value="NZ_JBCHKQ010000001.1"/>
</dbReference>
<feature type="domain" description="Threonine synthase N-terminal" evidence="13">
    <location>
        <begin position="2"/>
        <end position="80"/>
    </location>
</feature>
<dbReference type="NCBIfam" id="TIGR00260">
    <property type="entry name" value="thrC"/>
    <property type="match status" value="1"/>
</dbReference>